<reference evidence="1" key="2">
    <citation type="submission" date="2020-05" db="UniProtKB">
        <authorList>
            <consortium name="EnsemblMetazoa"/>
        </authorList>
    </citation>
    <scope>IDENTIFICATION</scope>
    <source>
        <strain evidence="1">ACHKN1017</strain>
    </source>
</reference>
<evidence type="ECO:0000313" key="1">
    <source>
        <dbReference type="EnsemblMetazoa" id="ACHR002991-PA"/>
    </source>
</evidence>
<accession>A0A182JWW0</accession>
<organism evidence="1 2">
    <name type="scientific">Anopheles christyi</name>
    <dbReference type="NCBI Taxonomy" id="43041"/>
    <lineage>
        <taxon>Eukaryota</taxon>
        <taxon>Metazoa</taxon>
        <taxon>Ecdysozoa</taxon>
        <taxon>Arthropoda</taxon>
        <taxon>Hexapoda</taxon>
        <taxon>Insecta</taxon>
        <taxon>Pterygota</taxon>
        <taxon>Neoptera</taxon>
        <taxon>Endopterygota</taxon>
        <taxon>Diptera</taxon>
        <taxon>Nematocera</taxon>
        <taxon>Culicoidea</taxon>
        <taxon>Culicidae</taxon>
        <taxon>Anophelinae</taxon>
        <taxon>Anopheles</taxon>
    </lineage>
</organism>
<dbReference type="VEuPathDB" id="VectorBase:ACHR002991"/>
<name>A0A182JWW0_9DIPT</name>
<sequence length="278" mass="32140">MCRQKGECPFSARSINFYNYAFPQDVIALVMPRGLWKALVTGRRNGVEKTDIMWMDLRVRKYNRTSTVLNGTIHLYQEGTNQYQLDLFYSRLGNQQFNHMPIKLPMAGICDFINNLHDNYAKHLHLVVNFPGRGECPIKIREMYIFDTETPAEIIPQGLIKIAMHICSLQFHLDIFYSRLGNQQYNHLPVKLPAAGTCNFWDNLHASYPKYLILLVNVPEQGKCPITPREIHLYDVEFPNDAAPTRMVKEGMYKALIRGYHNGKEIINYSIVLKAVES</sequence>
<dbReference type="STRING" id="43041.A0A182JWW0"/>
<proteinExistence type="predicted"/>
<keyword evidence="2" id="KW-1185">Reference proteome</keyword>
<dbReference type="PANTHER" id="PTHR21112">
    <property type="entry name" value="CHEMOSENSORY PROTEIN A 29A-RELATED"/>
    <property type="match status" value="1"/>
</dbReference>
<dbReference type="EnsemblMetazoa" id="ACHR002991-RA">
    <property type="protein sequence ID" value="ACHR002991-PA"/>
    <property type="gene ID" value="ACHR002991"/>
</dbReference>
<reference evidence="2" key="1">
    <citation type="submission" date="2013-03" db="EMBL/GenBank/DDBJ databases">
        <title>The Genome Sequence of Anopheles christyi ACHKN1017.</title>
        <authorList>
            <consortium name="The Broad Institute Genomics Platform"/>
            <person name="Neafsey D.E."/>
            <person name="Besansky N."/>
            <person name="Walker B."/>
            <person name="Young S.K."/>
            <person name="Zeng Q."/>
            <person name="Gargeya S."/>
            <person name="Fitzgerald M."/>
            <person name="Haas B."/>
            <person name="Abouelleil A."/>
            <person name="Allen A.W."/>
            <person name="Alvarado L."/>
            <person name="Arachchi H.M."/>
            <person name="Berlin A.M."/>
            <person name="Chapman S.B."/>
            <person name="Gainer-Dewar J."/>
            <person name="Goldberg J."/>
            <person name="Griggs A."/>
            <person name="Gujja S."/>
            <person name="Hansen M."/>
            <person name="Howarth C."/>
            <person name="Imamovic A."/>
            <person name="Ireland A."/>
            <person name="Larimer J."/>
            <person name="McCowan C."/>
            <person name="Murphy C."/>
            <person name="Pearson M."/>
            <person name="Poon T.W."/>
            <person name="Priest M."/>
            <person name="Roberts A."/>
            <person name="Saif S."/>
            <person name="Shea T."/>
            <person name="Sisk P."/>
            <person name="Sykes S."/>
            <person name="Wortman J."/>
            <person name="Nusbaum C."/>
            <person name="Birren B."/>
        </authorList>
    </citation>
    <scope>NUCLEOTIDE SEQUENCE [LARGE SCALE GENOMIC DNA]</scope>
    <source>
        <strain evidence="2">ACHKN1017</strain>
    </source>
</reference>
<dbReference type="AlphaFoldDB" id="A0A182JWW0"/>
<dbReference type="PANTHER" id="PTHR21112:SF0">
    <property type="entry name" value="CHEMOSENSORY PROTEIN A 29A-RELATED"/>
    <property type="match status" value="1"/>
</dbReference>
<evidence type="ECO:0000313" key="2">
    <source>
        <dbReference type="Proteomes" id="UP000075881"/>
    </source>
</evidence>
<protein>
    <submittedName>
        <fullName evidence="1">Uncharacterized protein</fullName>
    </submittedName>
</protein>
<dbReference type="Proteomes" id="UP000075881">
    <property type="component" value="Unassembled WGS sequence"/>
</dbReference>